<evidence type="ECO:0000313" key="5">
    <source>
        <dbReference type="EMBL" id="RFA33094.1"/>
    </source>
</evidence>
<dbReference type="SUPFAM" id="SSF53850">
    <property type="entry name" value="Periplasmic binding protein-like II"/>
    <property type="match status" value="1"/>
</dbReference>
<keyword evidence="6" id="KW-1185">Reference proteome</keyword>
<feature type="domain" description="Solute-binding protein family 3/N-terminal" evidence="4">
    <location>
        <begin position="35"/>
        <end position="292"/>
    </location>
</feature>
<feature type="signal peptide" evidence="3">
    <location>
        <begin position="1"/>
        <end position="24"/>
    </location>
</feature>
<dbReference type="AlphaFoldDB" id="A0A3E0WJH3"/>
<reference evidence="6" key="1">
    <citation type="submission" date="2017-05" db="EMBL/GenBank/DDBJ databases">
        <authorList>
            <person name="Sharma S."/>
            <person name="Sidhu C."/>
            <person name="Pinnaka A.K."/>
        </authorList>
    </citation>
    <scope>NUCLEOTIDE SEQUENCE [LARGE SCALE GENOMIC DNA]</scope>
    <source>
        <strain evidence="6">AK93</strain>
    </source>
</reference>
<dbReference type="Proteomes" id="UP000256763">
    <property type="component" value="Unassembled WGS sequence"/>
</dbReference>
<comment type="caution">
    <text evidence="5">The sequence shown here is derived from an EMBL/GenBank/DDBJ whole genome shotgun (WGS) entry which is preliminary data.</text>
</comment>
<dbReference type="SMART" id="SM00062">
    <property type="entry name" value="PBPb"/>
    <property type="match status" value="1"/>
</dbReference>
<dbReference type="Gene3D" id="3.40.190.10">
    <property type="entry name" value="Periplasmic binding protein-like II"/>
    <property type="match status" value="3"/>
</dbReference>
<sequence>MDRIKQLIAAAVVAAALVAGSAQAERWDSIQQTGRLSVALYDDLAPYSCQNLDGRLVGVDLDLARALAERLGLELDLVPFGGGDSMSEDFEMLRESPPAGEWEPASREVAADVMLHVPLDPLLSERNPEVQILAPYYHESMAVLYDNVALGELPTQITDPQPFVGHRLGVEMYSLSYVFLTNGFNGQLRAGVANHKSVPAAVTALLNGEVSAVFGTRTELQNALAAHTSPRPGLAMSDLGNLFSTNRVRSSWAVGLAIADGNPQLAAQLRQAMEQLDADGTIEDIFANYGIPLVRPGDLGELIPHADGAGSTGITRSGLDRQQLCRTTVNAGLL</sequence>
<proteinExistence type="inferred from homology"/>
<organism evidence="5 6">
    <name type="scientific">Alkalilimnicola ehrlichii</name>
    <dbReference type="NCBI Taxonomy" id="351052"/>
    <lineage>
        <taxon>Bacteria</taxon>
        <taxon>Pseudomonadati</taxon>
        <taxon>Pseudomonadota</taxon>
        <taxon>Gammaproteobacteria</taxon>
        <taxon>Chromatiales</taxon>
        <taxon>Ectothiorhodospiraceae</taxon>
        <taxon>Alkalilimnicola</taxon>
    </lineage>
</organism>
<dbReference type="Pfam" id="PF00497">
    <property type="entry name" value="SBP_bac_3"/>
    <property type="match status" value="1"/>
</dbReference>
<name>A0A3E0WJH3_9GAMM</name>
<feature type="chain" id="PRO_5017663792" description="Solute-binding protein family 3/N-terminal domain-containing protein" evidence="3">
    <location>
        <begin position="25"/>
        <end position="334"/>
    </location>
</feature>
<keyword evidence="2 3" id="KW-0732">Signal</keyword>
<evidence type="ECO:0000313" key="6">
    <source>
        <dbReference type="Proteomes" id="UP000256763"/>
    </source>
</evidence>
<evidence type="ECO:0000256" key="2">
    <source>
        <dbReference type="ARBA" id="ARBA00022729"/>
    </source>
</evidence>
<evidence type="ECO:0000256" key="3">
    <source>
        <dbReference type="SAM" id="SignalP"/>
    </source>
</evidence>
<gene>
    <name evidence="5" type="ORF">CAL65_18175</name>
</gene>
<dbReference type="InterPro" id="IPR001638">
    <property type="entry name" value="Solute-binding_3/MltF_N"/>
</dbReference>
<accession>A0A3E0WJH3</accession>
<evidence type="ECO:0000259" key="4">
    <source>
        <dbReference type="SMART" id="SM00062"/>
    </source>
</evidence>
<dbReference type="RefSeq" id="WP_116348347.1">
    <property type="nucleotide sequence ID" value="NZ_NFZW01000023.1"/>
</dbReference>
<dbReference type="PANTHER" id="PTHR35936">
    <property type="entry name" value="MEMBRANE-BOUND LYTIC MUREIN TRANSGLYCOSYLASE F"/>
    <property type="match status" value="1"/>
</dbReference>
<comment type="similarity">
    <text evidence="1">Belongs to the bacterial solute-binding protein 3 family.</text>
</comment>
<dbReference type="EMBL" id="NFZW01000023">
    <property type="protein sequence ID" value="RFA33094.1"/>
    <property type="molecule type" value="Genomic_DNA"/>
</dbReference>
<evidence type="ECO:0000256" key="1">
    <source>
        <dbReference type="ARBA" id="ARBA00010333"/>
    </source>
</evidence>
<protein>
    <recommendedName>
        <fullName evidence="4">Solute-binding protein family 3/N-terminal domain-containing protein</fullName>
    </recommendedName>
</protein>